<keyword evidence="3" id="KW-1185">Reference proteome</keyword>
<comment type="caution">
    <text evidence="2">The sequence shown here is derived from an EMBL/GenBank/DDBJ whole genome shotgun (WGS) entry which is preliminary data.</text>
</comment>
<dbReference type="EMBL" id="VLLL01000007">
    <property type="protein sequence ID" value="TWJ10832.1"/>
    <property type="molecule type" value="Genomic_DNA"/>
</dbReference>
<dbReference type="Gene3D" id="3.20.20.150">
    <property type="entry name" value="Divalent-metal-dependent TIM barrel enzymes"/>
    <property type="match status" value="1"/>
</dbReference>
<feature type="domain" description="Xylose isomerase-like TIM barrel" evidence="1">
    <location>
        <begin position="21"/>
        <end position="241"/>
    </location>
</feature>
<name>A0A562UYZ7_9ACTN</name>
<evidence type="ECO:0000259" key="1">
    <source>
        <dbReference type="Pfam" id="PF01261"/>
    </source>
</evidence>
<dbReference type="Pfam" id="PF01261">
    <property type="entry name" value="AP_endonuc_2"/>
    <property type="match status" value="1"/>
</dbReference>
<dbReference type="InterPro" id="IPR036237">
    <property type="entry name" value="Xyl_isomerase-like_sf"/>
</dbReference>
<organism evidence="2 3">
    <name type="scientific">Stackebrandtia albiflava</name>
    <dbReference type="NCBI Taxonomy" id="406432"/>
    <lineage>
        <taxon>Bacteria</taxon>
        <taxon>Bacillati</taxon>
        <taxon>Actinomycetota</taxon>
        <taxon>Actinomycetes</taxon>
        <taxon>Glycomycetales</taxon>
        <taxon>Glycomycetaceae</taxon>
        <taxon>Stackebrandtia</taxon>
    </lineage>
</organism>
<dbReference type="OrthoDB" id="9815124at2"/>
<gene>
    <name evidence="2" type="ORF">LX16_4256</name>
</gene>
<dbReference type="SUPFAM" id="SSF51658">
    <property type="entry name" value="Xylose isomerase-like"/>
    <property type="match status" value="1"/>
</dbReference>
<dbReference type="GO" id="GO:0016853">
    <property type="term" value="F:isomerase activity"/>
    <property type="evidence" value="ECO:0007669"/>
    <property type="project" value="UniProtKB-KW"/>
</dbReference>
<dbReference type="AlphaFoldDB" id="A0A562UYZ7"/>
<dbReference type="InterPro" id="IPR013022">
    <property type="entry name" value="Xyl_isomerase-like_TIM-brl"/>
</dbReference>
<accession>A0A562UYZ7</accession>
<reference evidence="2 3" key="1">
    <citation type="journal article" date="2013" name="Stand. Genomic Sci.">
        <title>Genomic Encyclopedia of Type Strains, Phase I: The one thousand microbial genomes (KMG-I) project.</title>
        <authorList>
            <person name="Kyrpides N.C."/>
            <person name="Woyke T."/>
            <person name="Eisen J.A."/>
            <person name="Garrity G."/>
            <person name="Lilburn T.G."/>
            <person name="Beck B.J."/>
            <person name="Whitman W.B."/>
            <person name="Hugenholtz P."/>
            <person name="Klenk H.P."/>
        </authorList>
    </citation>
    <scope>NUCLEOTIDE SEQUENCE [LARGE SCALE GENOMIC DNA]</scope>
    <source>
        <strain evidence="2 3">DSM 45044</strain>
    </source>
</reference>
<dbReference type="PANTHER" id="PTHR12110">
    <property type="entry name" value="HYDROXYPYRUVATE ISOMERASE"/>
    <property type="match status" value="1"/>
</dbReference>
<dbReference type="Proteomes" id="UP000321617">
    <property type="component" value="Unassembled WGS sequence"/>
</dbReference>
<evidence type="ECO:0000313" key="2">
    <source>
        <dbReference type="EMBL" id="TWJ10832.1"/>
    </source>
</evidence>
<proteinExistence type="predicted"/>
<dbReference type="InterPro" id="IPR050312">
    <property type="entry name" value="IolE/XylAMocC-like"/>
</dbReference>
<sequence length="250" mass="26330">MYQAGFSTLGFPGRPVPEVLDVATRHGADLVQLRIAEDEPVNPGLSSRGRAEVASRFGDAGVAVGALATYVRLSDPDLLEPLHTHLELAVDLGAPALRLFPGDTEPEVAADRLAAAVDAAEGSGVRLTVETHDAFLSGTAIARLLAGVTGRAGAVWDLLHTWRSGEKPADSAALLGPYLAEFQIKDVSSAEDRRPLVPGTGVLPIRETVALVRGNGFTGPIVFEHEARWYADAAPFEESLAAALRLARGE</sequence>
<keyword evidence="2" id="KW-0413">Isomerase</keyword>
<dbReference type="RefSeq" id="WP_158645674.1">
    <property type="nucleotide sequence ID" value="NZ_BAABIJ010000003.1"/>
</dbReference>
<protein>
    <submittedName>
        <fullName evidence="2">Sugar phosphate isomerase/epimerase</fullName>
    </submittedName>
</protein>
<evidence type="ECO:0000313" key="3">
    <source>
        <dbReference type="Proteomes" id="UP000321617"/>
    </source>
</evidence>